<feature type="non-terminal residue" evidence="1">
    <location>
        <position position="117"/>
    </location>
</feature>
<dbReference type="Proteomes" id="UP000799421">
    <property type="component" value="Unassembled WGS sequence"/>
</dbReference>
<dbReference type="SUPFAM" id="SSF48452">
    <property type="entry name" value="TPR-like"/>
    <property type="match status" value="1"/>
</dbReference>
<reference evidence="1" key="1">
    <citation type="journal article" date="2020" name="Stud. Mycol.">
        <title>101 Dothideomycetes genomes: a test case for predicting lifestyles and emergence of pathogens.</title>
        <authorList>
            <person name="Haridas S."/>
            <person name="Albert R."/>
            <person name="Binder M."/>
            <person name="Bloem J."/>
            <person name="Labutti K."/>
            <person name="Salamov A."/>
            <person name="Andreopoulos B."/>
            <person name="Baker S."/>
            <person name="Barry K."/>
            <person name="Bills G."/>
            <person name="Bluhm B."/>
            <person name="Cannon C."/>
            <person name="Castanera R."/>
            <person name="Culley D."/>
            <person name="Daum C."/>
            <person name="Ezra D."/>
            <person name="Gonzalez J."/>
            <person name="Henrissat B."/>
            <person name="Kuo A."/>
            <person name="Liang C."/>
            <person name="Lipzen A."/>
            <person name="Lutzoni F."/>
            <person name="Magnuson J."/>
            <person name="Mondo S."/>
            <person name="Nolan M."/>
            <person name="Ohm R."/>
            <person name="Pangilinan J."/>
            <person name="Park H.-J."/>
            <person name="Ramirez L."/>
            <person name="Alfaro M."/>
            <person name="Sun H."/>
            <person name="Tritt A."/>
            <person name="Yoshinaga Y."/>
            <person name="Zwiers L.-H."/>
            <person name="Turgeon B."/>
            <person name="Goodwin S."/>
            <person name="Spatafora J."/>
            <person name="Crous P."/>
            <person name="Grigoriev I."/>
        </authorList>
    </citation>
    <scope>NUCLEOTIDE SEQUENCE</scope>
    <source>
        <strain evidence="1">CBS 480.64</strain>
    </source>
</reference>
<gene>
    <name evidence="1" type="ORF">K470DRAFT_205293</name>
</gene>
<keyword evidence="2" id="KW-1185">Reference proteome</keyword>
<dbReference type="EMBL" id="MU005960">
    <property type="protein sequence ID" value="KAF2863570.1"/>
    <property type="molecule type" value="Genomic_DNA"/>
</dbReference>
<dbReference type="Pfam" id="PF13424">
    <property type="entry name" value="TPR_12"/>
    <property type="match status" value="1"/>
</dbReference>
<protein>
    <recommendedName>
        <fullName evidence="3">TPR-like protein</fullName>
    </recommendedName>
</protein>
<dbReference type="OrthoDB" id="5986190at2759"/>
<dbReference type="Gene3D" id="1.25.40.10">
    <property type="entry name" value="Tetratricopeptide repeat domain"/>
    <property type="match status" value="1"/>
</dbReference>
<proteinExistence type="predicted"/>
<sequence length="117" mass="12824">IGATFQALGRWDDTVTALDSSLGLKVKVLRTDHPSILSTASLLAGLWDNHARLDSAVSLYRHVHDCREVKLGPYHSDTLVSLCDLGRNLMAVGRPEDAEEILSRAYSRLSFQLGPGH</sequence>
<evidence type="ECO:0000313" key="2">
    <source>
        <dbReference type="Proteomes" id="UP000799421"/>
    </source>
</evidence>
<feature type="non-terminal residue" evidence="1">
    <location>
        <position position="1"/>
    </location>
</feature>
<organism evidence="1 2">
    <name type="scientific">Piedraia hortae CBS 480.64</name>
    <dbReference type="NCBI Taxonomy" id="1314780"/>
    <lineage>
        <taxon>Eukaryota</taxon>
        <taxon>Fungi</taxon>
        <taxon>Dikarya</taxon>
        <taxon>Ascomycota</taxon>
        <taxon>Pezizomycotina</taxon>
        <taxon>Dothideomycetes</taxon>
        <taxon>Dothideomycetidae</taxon>
        <taxon>Capnodiales</taxon>
        <taxon>Piedraiaceae</taxon>
        <taxon>Piedraia</taxon>
    </lineage>
</organism>
<name>A0A6A7C802_9PEZI</name>
<dbReference type="AlphaFoldDB" id="A0A6A7C802"/>
<evidence type="ECO:0000313" key="1">
    <source>
        <dbReference type="EMBL" id="KAF2863570.1"/>
    </source>
</evidence>
<accession>A0A6A7C802</accession>
<dbReference type="InterPro" id="IPR011990">
    <property type="entry name" value="TPR-like_helical_dom_sf"/>
</dbReference>
<evidence type="ECO:0008006" key="3">
    <source>
        <dbReference type="Google" id="ProtNLM"/>
    </source>
</evidence>